<reference evidence="1 2" key="1">
    <citation type="submission" date="2019-03" db="EMBL/GenBank/DDBJ databases">
        <title>Genomic Encyclopedia of Type Strains, Phase IV (KMG-IV): sequencing the most valuable type-strain genomes for metagenomic binning, comparative biology and taxonomic classification.</title>
        <authorList>
            <person name="Goeker M."/>
        </authorList>
    </citation>
    <scope>NUCLEOTIDE SEQUENCE [LARGE SCALE GENOMIC DNA]</scope>
    <source>
        <strain evidence="1 2">DSM 19580</strain>
    </source>
</reference>
<keyword evidence="2" id="KW-1185">Reference proteome</keyword>
<dbReference type="Proteomes" id="UP000295719">
    <property type="component" value="Unassembled WGS sequence"/>
</dbReference>
<dbReference type="EMBL" id="SMCR01000014">
    <property type="protein sequence ID" value="TCV91914.1"/>
    <property type="molecule type" value="Genomic_DNA"/>
</dbReference>
<organism evidence="1 2">
    <name type="scientific">Biostraticola tofi</name>
    <dbReference type="NCBI Taxonomy" id="466109"/>
    <lineage>
        <taxon>Bacteria</taxon>
        <taxon>Pseudomonadati</taxon>
        <taxon>Pseudomonadota</taxon>
        <taxon>Gammaproteobacteria</taxon>
        <taxon>Enterobacterales</taxon>
        <taxon>Bruguierivoracaceae</taxon>
        <taxon>Biostraticola</taxon>
    </lineage>
</organism>
<protein>
    <submittedName>
        <fullName evidence="1">Uncharacterized protein</fullName>
    </submittedName>
</protein>
<accession>A0A4R3YLI1</accession>
<dbReference type="AlphaFoldDB" id="A0A4R3YLI1"/>
<evidence type="ECO:0000313" key="1">
    <source>
        <dbReference type="EMBL" id="TCV91914.1"/>
    </source>
</evidence>
<dbReference type="RefSeq" id="WP_165911759.1">
    <property type="nucleotide sequence ID" value="NZ_SMCR01000014.1"/>
</dbReference>
<sequence length="53" mass="5920">MLVGKYMLIVPTELPGPAADQTLAALRCRSPWVHCLTNALVDILNLLQQEDMR</sequence>
<comment type="caution">
    <text evidence="1">The sequence shown here is derived from an EMBL/GenBank/DDBJ whole genome shotgun (WGS) entry which is preliminary data.</text>
</comment>
<proteinExistence type="predicted"/>
<evidence type="ECO:0000313" key="2">
    <source>
        <dbReference type="Proteomes" id="UP000295719"/>
    </source>
</evidence>
<name>A0A4R3YLI1_9GAMM</name>
<gene>
    <name evidence="1" type="ORF">EDC52_11420</name>
</gene>